<dbReference type="Gene3D" id="1.25.40.20">
    <property type="entry name" value="Ankyrin repeat-containing domain"/>
    <property type="match status" value="3"/>
</dbReference>
<organism evidence="4 5">
    <name type="scientific">Fusarium tricinctum</name>
    <dbReference type="NCBI Taxonomy" id="61284"/>
    <lineage>
        <taxon>Eukaryota</taxon>
        <taxon>Fungi</taxon>
        <taxon>Dikarya</taxon>
        <taxon>Ascomycota</taxon>
        <taxon>Pezizomycotina</taxon>
        <taxon>Sordariomycetes</taxon>
        <taxon>Hypocreomycetidae</taxon>
        <taxon>Hypocreales</taxon>
        <taxon>Nectriaceae</taxon>
        <taxon>Fusarium</taxon>
        <taxon>Fusarium tricinctum species complex</taxon>
    </lineage>
</organism>
<feature type="domain" description="Nephrocystin 3-like N-terminal" evidence="3">
    <location>
        <begin position="40"/>
        <end position="207"/>
    </location>
</feature>
<dbReference type="Proteomes" id="UP000813427">
    <property type="component" value="Unassembled WGS sequence"/>
</dbReference>
<feature type="repeat" description="ANK" evidence="2">
    <location>
        <begin position="508"/>
        <end position="540"/>
    </location>
</feature>
<proteinExistence type="predicted"/>
<reference evidence="4" key="1">
    <citation type="journal article" date="2021" name="Nat. Commun.">
        <title>Genetic determinants of endophytism in the Arabidopsis root mycobiome.</title>
        <authorList>
            <person name="Mesny F."/>
            <person name="Miyauchi S."/>
            <person name="Thiergart T."/>
            <person name="Pickel B."/>
            <person name="Atanasova L."/>
            <person name="Karlsson M."/>
            <person name="Huettel B."/>
            <person name="Barry K.W."/>
            <person name="Haridas S."/>
            <person name="Chen C."/>
            <person name="Bauer D."/>
            <person name="Andreopoulos W."/>
            <person name="Pangilinan J."/>
            <person name="LaButti K."/>
            <person name="Riley R."/>
            <person name="Lipzen A."/>
            <person name="Clum A."/>
            <person name="Drula E."/>
            <person name="Henrissat B."/>
            <person name="Kohler A."/>
            <person name="Grigoriev I.V."/>
            <person name="Martin F.M."/>
            <person name="Hacquard S."/>
        </authorList>
    </citation>
    <scope>NUCLEOTIDE SEQUENCE</scope>
    <source>
        <strain evidence="4">MPI-SDFR-AT-0068</strain>
    </source>
</reference>
<evidence type="ECO:0000313" key="4">
    <source>
        <dbReference type="EMBL" id="KAH7251032.1"/>
    </source>
</evidence>
<dbReference type="InterPro" id="IPR002110">
    <property type="entry name" value="Ankyrin_rpt"/>
</dbReference>
<accession>A0A8K0RW37</accession>
<feature type="repeat" description="ANK" evidence="2">
    <location>
        <begin position="805"/>
        <end position="837"/>
    </location>
</feature>
<evidence type="ECO:0000256" key="1">
    <source>
        <dbReference type="ARBA" id="ARBA00022737"/>
    </source>
</evidence>
<dbReference type="AlphaFoldDB" id="A0A8K0RW37"/>
<evidence type="ECO:0000259" key="3">
    <source>
        <dbReference type="Pfam" id="PF24883"/>
    </source>
</evidence>
<feature type="repeat" description="ANK" evidence="2">
    <location>
        <begin position="772"/>
        <end position="804"/>
    </location>
</feature>
<dbReference type="InterPro" id="IPR036770">
    <property type="entry name" value="Ankyrin_rpt-contain_sf"/>
</dbReference>
<keyword evidence="1" id="KW-0677">Repeat</keyword>
<dbReference type="SMART" id="SM00248">
    <property type="entry name" value="ANK"/>
    <property type="match status" value="7"/>
</dbReference>
<dbReference type="InterPro" id="IPR027417">
    <property type="entry name" value="P-loop_NTPase"/>
</dbReference>
<dbReference type="Pfam" id="PF24883">
    <property type="entry name" value="NPHP3_N"/>
    <property type="match status" value="1"/>
</dbReference>
<name>A0A8K0RW37_9HYPO</name>
<evidence type="ECO:0000256" key="2">
    <source>
        <dbReference type="PROSITE-ProRule" id="PRU00023"/>
    </source>
</evidence>
<dbReference type="PANTHER" id="PTHR10039:SF15">
    <property type="entry name" value="NACHT DOMAIN-CONTAINING PROTEIN"/>
    <property type="match status" value="1"/>
</dbReference>
<dbReference type="PROSITE" id="PS50088">
    <property type="entry name" value="ANK_REPEAT"/>
    <property type="match status" value="3"/>
</dbReference>
<gene>
    <name evidence="4" type="ORF">BKA59DRAFT_509136</name>
</gene>
<dbReference type="InterPro" id="IPR056884">
    <property type="entry name" value="NPHP3-like_N"/>
</dbReference>
<evidence type="ECO:0000313" key="5">
    <source>
        <dbReference type="Proteomes" id="UP000813427"/>
    </source>
</evidence>
<dbReference type="Pfam" id="PF12796">
    <property type="entry name" value="Ank_2"/>
    <property type="match status" value="1"/>
</dbReference>
<dbReference type="Pfam" id="PF00023">
    <property type="entry name" value="Ank"/>
    <property type="match status" value="1"/>
</dbReference>
<dbReference type="EMBL" id="JAGPXF010000003">
    <property type="protein sequence ID" value="KAH7251032.1"/>
    <property type="molecule type" value="Genomic_DNA"/>
</dbReference>
<dbReference type="PANTHER" id="PTHR10039">
    <property type="entry name" value="AMELOGENIN"/>
    <property type="match status" value="1"/>
</dbReference>
<dbReference type="SUPFAM" id="SSF48403">
    <property type="entry name" value="Ankyrin repeat"/>
    <property type="match status" value="4"/>
</dbReference>
<dbReference type="PROSITE" id="PS50297">
    <property type="entry name" value="ANK_REP_REGION"/>
    <property type="match status" value="3"/>
</dbReference>
<dbReference type="OrthoDB" id="194358at2759"/>
<dbReference type="Gene3D" id="3.40.50.300">
    <property type="entry name" value="P-loop containing nucleotide triphosphate hydrolases"/>
    <property type="match status" value="1"/>
</dbReference>
<keyword evidence="2" id="KW-0040">ANK repeat</keyword>
<protein>
    <recommendedName>
        <fullName evidence="3">Nephrocystin 3-like N-terminal domain-containing protein</fullName>
    </recommendedName>
</protein>
<keyword evidence="5" id="KW-1185">Reference proteome</keyword>
<sequence>MDIETKVSLNEDREKILKTFLLVNPRVKFEANKSLRHPMTALWLTGSTEFEEWFNNEKSRLWCSGIPGAGKSVIAGAIVDECLQLTQNQPKAALGYFFCIYKDPRTVLPCNILSTLCYQLALQHEDAFQILEAYYRELHPSPHLPMPIKTSRLIEVLHDICGVFSRVYLIVDGLDECGDHTDETVRSMLRVSLATANKNINFALLSRDELMIREKLEDPFDWIEIEAHTHDIQLYVASELAQLIEEKRLRLKDPSLKDEIVVKLVEGAKGMARRNALEKLPPTLFETYERILNNIESRSETVRELVQRSLLLISINDPYKTFTSRALCEAISISETSDSLDSDEVMDEQEVLRWCGSLVRLSQKNSLGQQTFQFAHFTVQEFLERSDDKNPLLGIYGISETEADMLFMRLAIRFLTLKSFERFPRVEYIQSGDWGKMLESRPFYTPASTYWTIGALLDSNQNTQDLLSRLFHIEKTPNFCLWATEVIRNMWGKVPLEAVEILTSVLGHDFTPLHMAASLGLTEICRHLIRNGARIDLMSYYGTPLHFAVGGLHIFLGPTTSNELAERASNSRNGERYEVYFENVCYRISSQEQLKTVQLFLSSKARTGRRLSTSRKSLSLLTVAILEACSYEIIAQLIENGVVIEEEDLHMFHTMLEHAMNEYEQNDFKREYNQGMAFLRILNALRFDDSTGKRLSPEGRLFNKTVQFASKMALGVPSDLALSSISGEMSDQYFRESVLSAIEDNNITLLETLLLSRRCKDTDLSDLDPNRHGWSPIHIAVRAGSLDCLELLLDRGLDPNALTADNKTPIHLCMKCRGEEILQVLLKHGASTTKPYDKYETFWHAVVNSRDTYILRQLLCHVSSENRALALRTVSGQGDTPICLALTRNDKEAILLLWEFCDTEHYWKCSKPIYRAAAELGSSQVLDVLLDVGIQYDSHDEYVGNPLHWIHVNSDLRMIERLKVMFSCNQRRTGDLETSFQSLLHKATKLDYDCQPSHVMSLLPDDLFTSPDQSKALWYFLCAETIPLVLISSSSKIYIISICTNLLERGVAKLYEEDSGTSALIPLARALEGKIGAYIQDAINGGQISPSREGWQWCSDTIYRLLECTNYKNELAHEESLNHLLCMAILGSDQRMVVLLLEAGVDCHVKASTITPFELACSLSDSVTSATLACLVDHTMPKLLTQRSTYPDLGPLHLIAGVIRDSDAYYHEGQSGQSRSLHEVHSICYAKDEDFKEVTNSLDKLKILLDAGADPNLPSDSLPP</sequence>
<comment type="caution">
    <text evidence="4">The sequence shown here is derived from an EMBL/GenBank/DDBJ whole genome shotgun (WGS) entry which is preliminary data.</text>
</comment>